<organism evidence="2 3">
    <name type="scientific">Carya illinoinensis</name>
    <name type="common">Pecan</name>
    <dbReference type="NCBI Taxonomy" id="32201"/>
    <lineage>
        <taxon>Eukaryota</taxon>
        <taxon>Viridiplantae</taxon>
        <taxon>Streptophyta</taxon>
        <taxon>Embryophyta</taxon>
        <taxon>Tracheophyta</taxon>
        <taxon>Spermatophyta</taxon>
        <taxon>Magnoliopsida</taxon>
        <taxon>eudicotyledons</taxon>
        <taxon>Gunneridae</taxon>
        <taxon>Pentapetalae</taxon>
        <taxon>rosids</taxon>
        <taxon>fabids</taxon>
        <taxon>Fagales</taxon>
        <taxon>Juglandaceae</taxon>
        <taxon>Carya</taxon>
    </lineage>
</organism>
<dbReference type="FunFam" id="3.60.21.10:FF:000133">
    <property type="entry name" value="Protein CBR-PPH-1"/>
    <property type="match status" value="1"/>
</dbReference>
<evidence type="ECO:0000313" key="2">
    <source>
        <dbReference type="EMBL" id="KAG6734914.1"/>
    </source>
</evidence>
<reference evidence="2" key="1">
    <citation type="submission" date="2021-01" db="EMBL/GenBank/DDBJ databases">
        <authorList>
            <person name="Lovell J.T."/>
            <person name="Bentley N."/>
            <person name="Bhattarai G."/>
            <person name="Jenkins J.W."/>
            <person name="Sreedasyam A."/>
            <person name="Alarcon Y."/>
            <person name="Bock C."/>
            <person name="Boston L."/>
            <person name="Carlson J."/>
            <person name="Cervantes K."/>
            <person name="Clermont K."/>
            <person name="Krom N."/>
            <person name="Kubenka K."/>
            <person name="Mamidi S."/>
            <person name="Mattison C."/>
            <person name="Monteros M."/>
            <person name="Pisani C."/>
            <person name="Plott C."/>
            <person name="Rajasekar S."/>
            <person name="Rhein H.S."/>
            <person name="Rohla C."/>
            <person name="Song M."/>
            <person name="Hilaire R.S."/>
            <person name="Shu S."/>
            <person name="Wells L."/>
            <person name="Wang X."/>
            <person name="Webber J."/>
            <person name="Heerema R.J."/>
            <person name="Klein P."/>
            <person name="Conner P."/>
            <person name="Grauke L."/>
            <person name="Grimwood J."/>
            <person name="Schmutz J."/>
            <person name="Randall J.J."/>
        </authorList>
    </citation>
    <scope>NUCLEOTIDE SEQUENCE</scope>
    <source>
        <tissue evidence="2">Leaf</tissue>
    </source>
</reference>
<dbReference type="GO" id="GO:0004722">
    <property type="term" value="F:protein serine/threonine phosphatase activity"/>
    <property type="evidence" value="ECO:0007669"/>
    <property type="project" value="TreeGrafter"/>
</dbReference>
<evidence type="ECO:0000313" key="3">
    <source>
        <dbReference type="Proteomes" id="UP000811246"/>
    </source>
</evidence>
<feature type="domain" description="Serine/threonine specific protein phosphatases" evidence="1">
    <location>
        <begin position="1"/>
        <end position="130"/>
    </location>
</feature>
<sequence>MYAWWSFPDLNNLDQIRNLTRPTAVPDAGLLCDLLWSDPSRDVKGWGMNDRGVSYTFGPDKVAEFLEKQDLDLVCRAHQVVEDGYEFFADRKLVTIFSAPNYCGEFDNAGAMMSVDENLMCSFQILKPAEKKAKLMISNKI</sequence>
<dbReference type="Pfam" id="PF00149">
    <property type="entry name" value="Metallophos"/>
    <property type="match status" value="1"/>
</dbReference>
<dbReference type="InterPro" id="IPR006186">
    <property type="entry name" value="Ser/Thr-sp_prot-phosphatase"/>
</dbReference>
<gene>
    <name evidence="2" type="ORF">I3842_01G294000</name>
</gene>
<dbReference type="Proteomes" id="UP000811246">
    <property type="component" value="Chromosome 1"/>
</dbReference>
<name>A0A922G4W4_CARIL</name>
<protein>
    <recommendedName>
        <fullName evidence="1">Serine/threonine specific protein phosphatases domain-containing protein</fullName>
    </recommendedName>
</protein>
<dbReference type="InterPro" id="IPR004843">
    <property type="entry name" value="Calcineurin-like_PHP"/>
</dbReference>
<proteinExistence type="predicted"/>
<dbReference type="GO" id="GO:0005737">
    <property type="term" value="C:cytoplasm"/>
    <property type="evidence" value="ECO:0007669"/>
    <property type="project" value="TreeGrafter"/>
</dbReference>
<dbReference type="AlphaFoldDB" id="A0A922G4W4"/>
<comment type="caution">
    <text evidence="2">The sequence shown here is derived from an EMBL/GenBank/DDBJ whole genome shotgun (WGS) entry which is preliminary data.</text>
</comment>
<dbReference type="GO" id="GO:0005634">
    <property type="term" value="C:nucleus"/>
    <property type="evidence" value="ECO:0007669"/>
    <property type="project" value="TreeGrafter"/>
</dbReference>
<evidence type="ECO:0000259" key="1">
    <source>
        <dbReference type="SMART" id="SM00156"/>
    </source>
</evidence>
<dbReference type="InterPro" id="IPR050341">
    <property type="entry name" value="PP1_catalytic_subunit"/>
</dbReference>
<dbReference type="PANTHER" id="PTHR11668:SF490">
    <property type="entry name" value="SERINE_THREONINE-PROTEIN PHOSPHATASE PP1 ISOZYME 4"/>
    <property type="match status" value="1"/>
</dbReference>
<accession>A0A922G4W4</accession>
<dbReference type="EMBL" id="CM031825">
    <property type="protein sequence ID" value="KAG6734914.1"/>
    <property type="molecule type" value="Genomic_DNA"/>
</dbReference>
<dbReference type="SMART" id="SM00156">
    <property type="entry name" value="PP2Ac"/>
    <property type="match status" value="1"/>
</dbReference>
<dbReference type="PANTHER" id="PTHR11668">
    <property type="entry name" value="SERINE/THREONINE PROTEIN PHOSPHATASE"/>
    <property type="match status" value="1"/>
</dbReference>